<dbReference type="eggNOG" id="ENOG5032GQT">
    <property type="taxonomic scope" value="Bacteria"/>
</dbReference>
<sequence length="187" mass="19991">MLGTRWREPVLALRLGKASGLGFDVPGLRSDGTVEGKQRVRQFFRNLGRGVAYAVGSVLFLASSGGGGKTSFQRQVHVKGPAGALALAAVEPLRAAKAPWLVCSPSCVAIVDSGSTVADPADAPEPRVLWEARRPEAPELRPRSRTLTWRDGSSFTFPLHDYTEERYLRSRIGGDGAPLWHGGAAAT</sequence>
<keyword evidence="2" id="KW-1185">Reference proteome</keyword>
<evidence type="ECO:0000313" key="2">
    <source>
        <dbReference type="Proteomes" id="UP000004691"/>
    </source>
</evidence>
<dbReference type="HOGENOM" id="CLU_1446679_0_0_11"/>
<dbReference type="AlphaFoldDB" id="I0V3H0"/>
<organism evidence="1 2">
    <name type="scientific">Saccharomonospora xinjiangensis XJ-54</name>
    <dbReference type="NCBI Taxonomy" id="882086"/>
    <lineage>
        <taxon>Bacteria</taxon>
        <taxon>Bacillati</taxon>
        <taxon>Actinomycetota</taxon>
        <taxon>Actinomycetes</taxon>
        <taxon>Pseudonocardiales</taxon>
        <taxon>Pseudonocardiaceae</taxon>
        <taxon>Saccharomonospora</taxon>
    </lineage>
</organism>
<gene>
    <name evidence="1" type="ORF">SacxiDRAFT_2449</name>
</gene>
<reference evidence="1 2" key="1">
    <citation type="submission" date="2012-01" db="EMBL/GenBank/DDBJ databases">
        <title>Improved High-Quality Draft sequence of Saccharomonospora xinjiangensis XJ-54.</title>
        <authorList>
            <consortium name="US DOE Joint Genome Institute"/>
            <person name="Lucas S."/>
            <person name="Han J."/>
            <person name="Lapidus A."/>
            <person name="Cheng J.-F."/>
            <person name="Goodwin L."/>
            <person name="Pitluck S."/>
            <person name="Peters L."/>
            <person name="Mikhailova N."/>
            <person name="Teshima H."/>
            <person name="Detter J.C."/>
            <person name="Han C."/>
            <person name="Tapia R."/>
            <person name="Land M."/>
            <person name="Hauser L."/>
            <person name="Kyrpides N."/>
            <person name="Ivanova N."/>
            <person name="Pagani I."/>
            <person name="Brambilla E.-M."/>
            <person name="Klenk H.-P."/>
            <person name="Woyke T."/>
        </authorList>
    </citation>
    <scope>NUCLEOTIDE SEQUENCE [LARGE SCALE GENOMIC DNA]</scope>
    <source>
        <strain evidence="1 2">XJ-54</strain>
    </source>
</reference>
<name>I0V3H0_9PSEU</name>
<dbReference type="EMBL" id="JH636049">
    <property type="protein sequence ID" value="EID54673.1"/>
    <property type="molecule type" value="Genomic_DNA"/>
</dbReference>
<protein>
    <submittedName>
        <fullName evidence="1">Uncharacterized protein</fullName>
    </submittedName>
</protein>
<accession>I0V3H0</accession>
<proteinExistence type="predicted"/>
<dbReference type="Proteomes" id="UP000004691">
    <property type="component" value="Unassembled WGS sequence"/>
</dbReference>
<dbReference type="STRING" id="882086.SacxiDRAFT_2449"/>
<evidence type="ECO:0000313" key="1">
    <source>
        <dbReference type="EMBL" id="EID54673.1"/>
    </source>
</evidence>